<dbReference type="KEGG" id="marq:MARGE09_P4005"/>
<dbReference type="SUPFAM" id="SSF50447">
    <property type="entry name" value="Translation proteins"/>
    <property type="match status" value="1"/>
</dbReference>
<evidence type="ECO:0000256" key="1">
    <source>
        <dbReference type="SAM" id="Phobius"/>
    </source>
</evidence>
<dbReference type="RefSeq" id="WP_236985102.1">
    <property type="nucleotide sequence ID" value="NZ_AP023086.1"/>
</dbReference>
<dbReference type="AlphaFoldDB" id="A0AAN1WLK8"/>
<keyword evidence="1" id="KW-0472">Membrane</keyword>
<feature type="transmembrane region" description="Helical" evidence="1">
    <location>
        <begin position="45"/>
        <end position="64"/>
    </location>
</feature>
<evidence type="ECO:0000313" key="2">
    <source>
        <dbReference type="EMBL" id="BCD99803.1"/>
    </source>
</evidence>
<sequence length="133" mass="14369">MKNKSIVIYLLATLFLLGCNKAPVSFEMTVDSVNELKGLVLKGVALSGTVAVGCIAEGTPFVIYRNDKKVLEQTARILSVSKDGHNKPPNGEALKKEFVTLYVPDVEVQKIVAGDVIKSSVVSCRKTSLAKFK</sequence>
<protein>
    <recommendedName>
        <fullName evidence="4">Lipoprotein</fullName>
    </recommendedName>
</protein>
<gene>
    <name evidence="2" type="ORF">MARGE09_P4005</name>
</gene>
<dbReference type="PROSITE" id="PS51257">
    <property type="entry name" value="PROKAR_LIPOPROTEIN"/>
    <property type="match status" value="1"/>
</dbReference>
<reference evidence="2 3" key="1">
    <citation type="journal article" date="2022" name="IScience">
        <title>An ultrasensitive nanofiber-based assay for enzymatic hydrolysis and deep-sea microbial degradation of cellulose.</title>
        <authorList>
            <person name="Tsudome M."/>
            <person name="Tachioka M."/>
            <person name="Miyazaki M."/>
            <person name="Uchimura K."/>
            <person name="Tsuda M."/>
            <person name="Takaki Y."/>
            <person name="Deguchi S."/>
        </authorList>
    </citation>
    <scope>NUCLEOTIDE SEQUENCE [LARGE SCALE GENOMIC DNA]</scope>
    <source>
        <strain evidence="2 3">GE09</strain>
    </source>
</reference>
<name>A0AAN1WLK8_9GAMM</name>
<proteinExistence type="predicted"/>
<organism evidence="2 3">
    <name type="scientific">Marinagarivorans cellulosilyticus</name>
    <dbReference type="NCBI Taxonomy" id="2721545"/>
    <lineage>
        <taxon>Bacteria</taxon>
        <taxon>Pseudomonadati</taxon>
        <taxon>Pseudomonadota</taxon>
        <taxon>Gammaproteobacteria</taxon>
        <taxon>Cellvibrionales</taxon>
        <taxon>Cellvibrionaceae</taxon>
        <taxon>Marinagarivorans</taxon>
    </lineage>
</organism>
<evidence type="ECO:0000313" key="3">
    <source>
        <dbReference type="Proteomes" id="UP001320119"/>
    </source>
</evidence>
<dbReference type="EMBL" id="AP023086">
    <property type="protein sequence ID" value="BCD99803.1"/>
    <property type="molecule type" value="Genomic_DNA"/>
</dbReference>
<keyword evidence="3" id="KW-1185">Reference proteome</keyword>
<keyword evidence="1" id="KW-1133">Transmembrane helix</keyword>
<dbReference type="Gene3D" id="2.40.30.10">
    <property type="entry name" value="Translation factors"/>
    <property type="match status" value="1"/>
</dbReference>
<accession>A0AAN1WLK8</accession>
<dbReference type="InterPro" id="IPR009000">
    <property type="entry name" value="Transl_B-barrel_sf"/>
</dbReference>
<dbReference type="Proteomes" id="UP001320119">
    <property type="component" value="Chromosome"/>
</dbReference>
<evidence type="ECO:0008006" key="4">
    <source>
        <dbReference type="Google" id="ProtNLM"/>
    </source>
</evidence>
<keyword evidence="1" id="KW-0812">Transmembrane</keyword>